<dbReference type="Pfam" id="PF06814">
    <property type="entry name" value="GOST_TM"/>
    <property type="match status" value="1"/>
</dbReference>
<dbReference type="InterPro" id="IPR053937">
    <property type="entry name" value="GOST_TM"/>
</dbReference>
<dbReference type="PANTHER" id="PTHR21229:SF1">
    <property type="entry name" value="GH17801P"/>
    <property type="match status" value="1"/>
</dbReference>
<keyword evidence="4 6" id="KW-1133">Transmembrane helix</keyword>
<dbReference type="GO" id="GO:0005794">
    <property type="term" value="C:Golgi apparatus"/>
    <property type="evidence" value="ECO:0007669"/>
    <property type="project" value="TreeGrafter"/>
</dbReference>
<dbReference type="GO" id="GO:0016020">
    <property type="term" value="C:membrane"/>
    <property type="evidence" value="ECO:0007669"/>
    <property type="project" value="UniProtKB-SubCell"/>
</dbReference>
<protein>
    <recommendedName>
        <fullName evidence="7">GOST seven transmembrane domain-containing protein</fullName>
    </recommendedName>
</protein>
<evidence type="ECO:0000256" key="4">
    <source>
        <dbReference type="ARBA" id="ARBA00022989"/>
    </source>
</evidence>
<feature type="transmembrane region" description="Helical" evidence="6">
    <location>
        <begin position="129"/>
        <end position="154"/>
    </location>
</feature>
<feature type="transmembrane region" description="Helical" evidence="6">
    <location>
        <begin position="174"/>
        <end position="195"/>
    </location>
</feature>
<evidence type="ECO:0000256" key="6">
    <source>
        <dbReference type="SAM" id="Phobius"/>
    </source>
</evidence>
<evidence type="ECO:0000256" key="1">
    <source>
        <dbReference type="ARBA" id="ARBA00004141"/>
    </source>
</evidence>
<sequence>MMYFAGLCVWCGMMYKYRKDLHKYQHSLTALIVVSLIEEFLWALVAIDYNNHGALNYGIVGVGIFFSACKLTGIRFLLLLVGLGYAIVVDSISKIALFVAIFISLGYFATAAADAYIRMQALQQPTSNSYSLTTAGFLIAFNAILIFWICYATYTTMKKAKNEKNEKYDMYKKLIIIFGIICGIAITAFFVVVGITFSGLQDEAYKWYWLLNTYWDFIYFSINVYMAYLWRPSPNNQRFAYIHVDNNDHKHVELEESIRSNNEEQV</sequence>
<feature type="transmembrane region" description="Helical" evidence="6">
    <location>
        <begin position="59"/>
        <end position="88"/>
    </location>
</feature>
<dbReference type="InterPro" id="IPR009637">
    <property type="entry name" value="GPR107/GPR108-like"/>
</dbReference>
<feature type="domain" description="GOST seven transmembrane" evidence="7">
    <location>
        <begin position="2"/>
        <end position="237"/>
    </location>
</feature>
<name>A0A6B2LBZ2_9EUKA</name>
<keyword evidence="5 6" id="KW-0472">Membrane</keyword>
<evidence type="ECO:0000256" key="5">
    <source>
        <dbReference type="ARBA" id="ARBA00023136"/>
    </source>
</evidence>
<evidence type="ECO:0000256" key="2">
    <source>
        <dbReference type="ARBA" id="ARBA00022692"/>
    </source>
</evidence>
<evidence type="ECO:0000259" key="7">
    <source>
        <dbReference type="Pfam" id="PF06814"/>
    </source>
</evidence>
<keyword evidence="2 6" id="KW-0812">Transmembrane</keyword>
<accession>A0A6B2LBZ2</accession>
<keyword evidence="3" id="KW-0732">Signal</keyword>
<dbReference type="EMBL" id="GIBP01005536">
    <property type="protein sequence ID" value="NDV34505.1"/>
    <property type="molecule type" value="Transcribed_RNA"/>
</dbReference>
<feature type="transmembrane region" description="Helical" evidence="6">
    <location>
        <begin position="207"/>
        <end position="230"/>
    </location>
</feature>
<organism evidence="8">
    <name type="scientific">Arcella intermedia</name>
    <dbReference type="NCBI Taxonomy" id="1963864"/>
    <lineage>
        <taxon>Eukaryota</taxon>
        <taxon>Amoebozoa</taxon>
        <taxon>Tubulinea</taxon>
        <taxon>Elardia</taxon>
        <taxon>Arcellinida</taxon>
        <taxon>Sphaerothecina</taxon>
        <taxon>Arcellidae</taxon>
        <taxon>Arcella</taxon>
    </lineage>
</organism>
<proteinExistence type="predicted"/>
<evidence type="ECO:0000313" key="8">
    <source>
        <dbReference type="EMBL" id="NDV34505.1"/>
    </source>
</evidence>
<comment type="subcellular location">
    <subcellularLocation>
        <location evidence="1">Membrane</location>
        <topology evidence="1">Multi-pass membrane protein</topology>
    </subcellularLocation>
</comment>
<reference evidence="8" key="1">
    <citation type="journal article" date="2020" name="J. Eukaryot. Microbiol.">
        <title>De novo Sequencing, Assembly and Annotation of the Transcriptome for the Free-Living Testate Amoeba Arcella intermedia.</title>
        <authorList>
            <person name="Ribeiro G.M."/>
            <person name="Porfirio-Sousa A.L."/>
            <person name="Maurer-Alcala X.X."/>
            <person name="Katz L.A."/>
            <person name="Lahr D.J.G."/>
        </authorList>
    </citation>
    <scope>NUCLEOTIDE SEQUENCE</scope>
</reference>
<feature type="transmembrane region" description="Helical" evidence="6">
    <location>
        <begin position="95"/>
        <end position="117"/>
    </location>
</feature>
<dbReference type="AlphaFoldDB" id="A0A6B2LBZ2"/>
<dbReference type="PANTHER" id="PTHR21229">
    <property type="entry name" value="LUNG SEVEN TRANSMEMBRANE RECEPTOR"/>
    <property type="match status" value="1"/>
</dbReference>
<feature type="transmembrane region" description="Helical" evidence="6">
    <location>
        <begin position="28"/>
        <end position="47"/>
    </location>
</feature>
<evidence type="ECO:0000256" key="3">
    <source>
        <dbReference type="ARBA" id="ARBA00022729"/>
    </source>
</evidence>